<dbReference type="Gene3D" id="3.40.50.10440">
    <property type="entry name" value="Dihydroxyacetone kinase, domain 1"/>
    <property type="match status" value="1"/>
</dbReference>
<dbReference type="AlphaFoldDB" id="A0A926DI65"/>
<dbReference type="InterPro" id="IPR004006">
    <property type="entry name" value="DhaK_dom"/>
</dbReference>
<evidence type="ECO:0000256" key="2">
    <source>
        <dbReference type="ARBA" id="ARBA00022741"/>
    </source>
</evidence>
<evidence type="ECO:0000313" key="6">
    <source>
        <dbReference type="EMBL" id="MBC8539288.1"/>
    </source>
</evidence>
<name>A0A926DI65_9FIRM</name>
<evidence type="ECO:0000313" key="7">
    <source>
        <dbReference type="Proteomes" id="UP000617951"/>
    </source>
</evidence>
<dbReference type="Gene3D" id="3.30.1180.20">
    <property type="entry name" value="Dihydroxyacetone kinase, domain 2"/>
    <property type="match status" value="1"/>
</dbReference>
<dbReference type="EC" id="2.7.1.121" evidence="6"/>
<sequence length="333" mass="35553">MKKIINDPFDFVEEMTEGILKAHKKDYRAENGDLRVIVRADAPVKGKVAIATGGGSGHLPVFMGYVGPGLADGAAIGNVFSSPSTGQMYRVTKAIDGGAGVLYLYGRYQGDMMNFEAAAEKARAEGIPVETVLVTDDVASAPPEKWQERRGVAGLFFAYKAAGAKAAEGASLAEVKAAAEKAVANIRSLGVALGACIVPAVGEPNFTLTEDEMEVGMGIHGEQGIERVPMRSADEIAEILVEKIVQDLPFQAGDEVAVLVNSLGATPLEELYILYRKVDELLEEKGINVYRAYVGRYACSMEMQGASLTLMKLDDELKRLVDAPAGSPFFTQI</sequence>
<dbReference type="EMBL" id="JACRSS010000006">
    <property type="protein sequence ID" value="MBC8539288.1"/>
    <property type="molecule type" value="Genomic_DNA"/>
</dbReference>
<keyword evidence="4" id="KW-0067">ATP-binding</keyword>
<evidence type="ECO:0000256" key="3">
    <source>
        <dbReference type="ARBA" id="ARBA00022777"/>
    </source>
</evidence>
<organism evidence="6 7">
    <name type="scientific">Guopingia tenuis</name>
    <dbReference type="NCBI Taxonomy" id="2763656"/>
    <lineage>
        <taxon>Bacteria</taxon>
        <taxon>Bacillati</taxon>
        <taxon>Bacillota</taxon>
        <taxon>Clostridia</taxon>
        <taxon>Christensenellales</taxon>
        <taxon>Christensenellaceae</taxon>
        <taxon>Guopingia</taxon>
    </lineage>
</organism>
<dbReference type="FunFam" id="3.30.1180.20:FF:000001">
    <property type="entry name" value="Dihydroxyacetone kinase 1"/>
    <property type="match status" value="1"/>
</dbReference>
<keyword evidence="2" id="KW-0547">Nucleotide-binding</keyword>
<keyword evidence="1 6" id="KW-0808">Transferase</keyword>
<dbReference type="InterPro" id="IPR050861">
    <property type="entry name" value="Dihydroxyacetone_Kinase"/>
</dbReference>
<dbReference type="PANTHER" id="PTHR28629:SF4">
    <property type="entry name" value="TRIOKINASE_FMN CYCLASE"/>
    <property type="match status" value="1"/>
</dbReference>
<keyword evidence="3 6" id="KW-0418">Kinase</keyword>
<keyword evidence="7" id="KW-1185">Reference proteome</keyword>
<dbReference type="GO" id="GO:0005829">
    <property type="term" value="C:cytosol"/>
    <property type="evidence" value="ECO:0007669"/>
    <property type="project" value="TreeGrafter"/>
</dbReference>
<dbReference type="SUPFAM" id="SSF82549">
    <property type="entry name" value="DAK1/DegV-like"/>
    <property type="match status" value="1"/>
</dbReference>
<reference evidence="6" key="1">
    <citation type="submission" date="2020-08" db="EMBL/GenBank/DDBJ databases">
        <title>Genome public.</title>
        <authorList>
            <person name="Liu C."/>
            <person name="Sun Q."/>
        </authorList>
    </citation>
    <scope>NUCLEOTIDE SEQUENCE</scope>
    <source>
        <strain evidence="6">NSJ-63</strain>
    </source>
</reference>
<dbReference type="PANTHER" id="PTHR28629">
    <property type="entry name" value="TRIOKINASE/FMN CYCLASE"/>
    <property type="match status" value="1"/>
</dbReference>
<protein>
    <submittedName>
        <fullName evidence="6">Dihydroxyacetone kinase subunit DhaK</fullName>
        <ecNumber evidence="6">2.7.1.121</ecNumber>
    </submittedName>
</protein>
<dbReference type="Pfam" id="PF02733">
    <property type="entry name" value="Dak1"/>
    <property type="match status" value="1"/>
</dbReference>
<dbReference type="GO" id="GO:0047324">
    <property type="term" value="F:phosphoenolpyruvate-glycerone phosphotransferase activity"/>
    <property type="evidence" value="ECO:0007669"/>
    <property type="project" value="UniProtKB-EC"/>
</dbReference>
<dbReference type="GO" id="GO:0005524">
    <property type="term" value="F:ATP binding"/>
    <property type="evidence" value="ECO:0007669"/>
    <property type="project" value="UniProtKB-KW"/>
</dbReference>
<dbReference type="RefSeq" id="WP_249280883.1">
    <property type="nucleotide sequence ID" value="NZ_JACRSS010000006.1"/>
</dbReference>
<comment type="caution">
    <text evidence="6">The sequence shown here is derived from an EMBL/GenBank/DDBJ whole genome shotgun (WGS) entry which is preliminary data.</text>
</comment>
<dbReference type="PROSITE" id="PS51481">
    <property type="entry name" value="DHAK"/>
    <property type="match status" value="1"/>
</dbReference>
<evidence type="ECO:0000256" key="4">
    <source>
        <dbReference type="ARBA" id="ARBA00022840"/>
    </source>
</evidence>
<dbReference type="Proteomes" id="UP000617951">
    <property type="component" value="Unassembled WGS sequence"/>
</dbReference>
<dbReference type="FunFam" id="3.40.50.10440:FF:000001">
    <property type="entry name" value="Dihydroxyacetone kinase, DhaK subunit"/>
    <property type="match status" value="1"/>
</dbReference>
<evidence type="ECO:0000259" key="5">
    <source>
        <dbReference type="PROSITE" id="PS51481"/>
    </source>
</evidence>
<proteinExistence type="predicted"/>
<evidence type="ECO:0000256" key="1">
    <source>
        <dbReference type="ARBA" id="ARBA00022679"/>
    </source>
</evidence>
<feature type="domain" description="DhaK" evidence="5">
    <location>
        <begin position="7"/>
        <end position="330"/>
    </location>
</feature>
<gene>
    <name evidence="6" type="primary">dhaK</name>
    <name evidence="6" type="ORF">H8693_10160</name>
</gene>
<dbReference type="GO" id="GO:0004371">
    <property type="term" value="F:glycerone kinase activity"/>
    <property type="evidence" value="ECO:0007669"/>
    <property type="project" value="InterPro"/>
</dbReference>
<accession>A0A926DI65</accession>
<dbReference type="GO" id="GO:0019563">
    <property type="term" value="P:glycerol catabolic process"/>
    <property type="evidence" value="ECO:0007669"/>
    <property type="project" value="TreeGrafter"/>
</dbReference>